<dbReference type="InterPro" id="IPR051609">
    <property type="entry name" value="NmrA/Isoflavone_reductase-like"/>
</dbReference>
<dbReference type="PANTHER" id="PTHR47706">
    <property type="entry name" value="NMRA-LIKE FAMILY PROTEIN"/>
    <property type="match status" value="1"/>
</dbReference>
<protein>
    <submittedName>
        <fullName evidence="4">NAD(P)-binding protein</fullName>
    </submittedName>
</protein>
<reference evidence="4" key="1">
    <citation type="journal article" date="2020" name="Stud. Mycol.">
        <title>101 Dothideomycetes genomes: a test case for predicting lifestyles and emergence of pathogens.</title>
        <authorList>
            <person name="Haridas S."/>
            <person name="Albert R."/>
            <person name="Binder M."/>
            <person name="Bloem J."/>
            <person name="Labutti K."/>
            <person name="Salamov A."/>
            <person name="Andreopoulos B."/>
            <person name="Baker S."/>
            <person name="Barry K."/>
            <person name="Bills G."/>
            <person name="Bluhm B."/>
            <person name="Cannon C."/>
            <person name="Castanera R."/>
            <person name="Culley D."/>
            <person name="Daum C."/>
            <person name="Ezra D."/>
            <person name="Gonzalez J."/>
            <person name="Henrissat B."/>
            <person name="Kuo A."/>
            <person name="Liang C."/>
            <person name="Lipzen A."/>
            <person name="Lutzoni F."/>
            <person name="Magnuson J."/>
            <person name="Mondo S."/>
            <person name="Nolan M."/>
            <person name="Ohm R."/>
            <person name="Pangilinan J."/>
            <person name="Park H.-J."/>
            <person name="Ramirez L."/>
            <person name="Alfaro M."/>
            <person name="Sun H."/>
            <person name="Tritt A."/>
            <person name="Yoshinaga Y."/>
            <person name="Zwiers L.-H."/>
            <person name="Turgeon B."/>
            <person name="Goodwin S."/>
            <person name="Spatafora J."/>
            <person name="Crous P."/>
            <person name="Grigoriev I."/>
        </authorList>
    </citation>
    <scope>NUCLEOTIDE SEQUENCE</scope>
    <source>
        <strain evidence="4">CBS 115976</strain>
    </source>
</reference>
<dbReference type="InterPro" id="IPR045312">
    <property type="entry name" value="PCBER-like"/>
</dbReference>
<evidence type="ECO:0000256" key="2">
    <source>
        <dbReference type="ARBA" id="ARBA00023002"/>
    </source>
</evidence>
<keyword evidence="2" id="KW-0560">Oxidoreductase</keyword>
<name>A0A6A6TVU9_9PEZI</name>
<evidence type="ECO:0000313" key="5">
    <source>
        <dbReference type="Proteomes" id="UP000799302"/>
    </source>
</evidence>
<dbReference type="AlphaFoldDB" id="A0A6A6TVU9"/>
<evidence type="ECO:0000259" key="3">
    <source>
        <dbReference type="Pfam" id="PF05368"/>
    </source>
</evidence>
<evidence type="ECO:0000256" key="1">
    <source>
        <dbReference type="ARBA" id="ARBA00022857"/>
    </source>
</evidence>
<dbReference type="OrthoDB" id="9984533at2759"/>
<evidence type="ECO:0000313" key="4">
    <source>
        <dbReference type="EMBL" id="KAF2663932.1"/>
    </source>
</evidence>
<dbReference type="EMBL" id="MU004244">
    <property type="protein sequence ID" value="KAF2663932.1"/>
    <property type="molecule type" value="Genomic_DNA"/>
</dbReference>
<dbReference type="GO" id="GO:0016491">
    <property type="term" value="F:oxidoreductase activity"/>
    <property type="evidence" value="ECO:0007669"/>
    <property type="project" value="UniProtKB-KW"/>
</dbReference>
<dbReference type="CDD" id="cd05259">
    <property type="entry name" value="PCBER_SDR_a"/>
    <property type="match status" value="1"/>
</dbReference>
<feature type="domain" description="NmrA-like" evidence="3">
    <location>
        <begin position="4"/>
        <end position="234"/>
    </location>
</feature>
<dbReference type="SUPFAM" id="SSF51735">
    <property type="entry name" value="NAD(P)-binding Rossmann-fold domains"/>
    <property type="match status" value="1"/>
</dbReference>
<gene>
    <name evidence="4" type="ORF">BT63DRAFT_115058</name>
</gene>
<dbReference type="Gene3D" id="3.90.25.10">
    <property type="entry name" value="UDP-galactose 4-epimerase, domain 1"/>
    <property type="match status" value="1"/>
</dbReference>
<accession>A0A6A6TVU9</accession>
<dbReference type="InterPro" id="IPR008030">
    <property type="entry name" value="NmrA-like"/>
</dbReference>
<dbReference type="InterPro" id="IPR036291">
    <property type="entry name" value="NAD(P)-bd_dom_sf"/>
</dbReference>
<organism evidence="4 5">
    <name type="scientific">Microthyrium microscopicum</name>
    <dbReference type="NCBI Taxonomy" id="703497"/>
    <lineage>
        <taxon>Eukaryota</taxon>
        <taxon>Fungi</taxon>
        <taxon>Dikarya</taxon>
        <taxon>Ascomycota</taxon>
        <taxon>Pezizomycotina</taxon>
        <taxon>Dothideomycetes</taxon>
        <taxon>Dothideomycetes incertae sedis</taxon>
        <taxon>Microthyriales</taxon>
        <taxon>Microthyriaceae</taxon>
        <taxon>Microthyrium</taxon>
    </lineage>
</organism>
<keyword evidence="1" id="KW-0521">NADP</keyword>
<dbReference type="Pfam" id="PF05368">
    <property type="entry name" value="NmrA"/>
    <property type="match status" value="1"/>
</dbReference>
<keyword evidence="5" id="KW-1185">Reference proteome</keyword>
<dbReference type="Proteomes" id="UP000799302">
    <property type="component" value="Unassembled WGS sequence"/>
</dbReference>
<sequence length="299" mass="31758">MSLKNVVVAGGSGNLGPAIVNELLAAGINITATKRPDSSSTFPDGVKVVTTDYSFDSLVKIFQGQDAVLALLNGAAFSKQNTMIDAAVEAGVKRFFTSEFGSDTRDPEVRKAVTFFQPKHDAVEYAKSKESQGLTWTAIITGPFFDWGLKMGFLGADLKKHTAEIWDGGNNKFSGTNLSTIGKAIAAILSKAGVVEATKNQYVTISSFTTTQNEVHALLEEITGEKWPTTAVDSDAKIEEGKKAMAAGDHYGAMSILKAYAFGGKVDADLSNAPGGLWNDKLGLPREDLKATLKKLLAA</sequence>
<dbReference type="Gene3D" id="3.40.50.720">
    <property type="entry name" value="NAD(P)-binding Rossmann-like Domain"/>
    <property type="match status" value="1"/>
</dbReference>
<proteinExistence type="predicted"/>
<dbReference type="PANTHER" id="PTHR47706:SF9">
    <property type="entry name" value="NMRA-LIKE DOMAIN-CONTAINING PROTEIN-RELATED"/>
    <property type="match status" value="1"/>
</dbReference>